<keyword evidence="2" id="KW-0812">Transmembrane</keyword>
<organism evidence="3 4">
    <name type="scientific">Rhodofomes roseus</name>
    <dbReference type="NCBI Taxonomy" id="34475"/>
    <lineage>
        <taxon>Eukaryota</taxon>
        <taxon>Fungi</taxon>
        <taxon>Dikarya</taxon>
        <taxon>Basidiomycota</taxon>
        <taxon>Agaricomycotina</taxon>
        <taxon>Agaricomycetes</taxon>
        <taxon>Polyporales</taxon>
        <taxon>Rhodofomes</taxon>
    </lineage>
</organism>
<dbReference type="GeneID" id="71999728"/>
<protein>
    <submittedName>
        <fullName evidence="3">Uncharacterized protein</fullName>
    </submittedName>
</protein>
<accession>A0ABQ8KLQ7</accession>
<keyword evidence="4" id="KW-1185">Reference proteome</keyword>
<keyword evidence="2" id="KW-0472">Membrane</keyword>
<feature type="transmembrane region" description="Helical" evidence="2">
    <location>
        <begin position="172"/>
        <end position="192"/>
    </location>
</feature>
<keyword evidence="2" id="KW-1133">Transmembrane helix</keyword>
<reference evidence="3 4" key="1">
    <citation type="journal article" date="2021" name="Environ. Microbiol.">
        <title>Gene family expansions and transcriptome signatures uncover fungal adaptations to wood decay.</title>
        <authorList>
            <person name="Hage H."/>
            <person name="Miyauchi S."/>
            <person name="Viragh M."/>
            <person name="Drula E."/>
            <person name="Min B."/>
            <person name="Chaduli D."/>
            <person name="Navarro D."/>
            <person name="Favel A."/>
            <person name="Norest M."/>
            <person name="Lesage-Meessen L."/>
            <person name="Balint B."/>
            <person name="Merenyi Z."/>
            <person name="de Eugenio L."/>
            <person name="Morin E."/>
            <person name="Martinez A.T."/>
            <person name="Baldrian P."/>
            <person name="Stursova M."/>
            <person name="Martinez M.J."/>
            <person name="Novotny C."/>
            <person name="Magnuson J.K."/>
            <person name="Spatafora J.W."/>
            <person name="Maurice S."/>
            <person name="Pangilinan J."/>
            <person name="Andreopoulos W."/>
            <person name="LaButti K."/>
            <person name="Hundley H."/>
            <person name="Na H."/>
            <person name="Kuo A."/>
            <person name="Barry K."/>
            <person name="Lipzen A."/>
            <person name="Henrissat B."/>
            <person name="Riley R."/>
            <person name="Ahrendt S."/>
            <person name="Nagy L.G."/>
            <person name="Grigoriev I.V."/>
            <person name="Martin F."/>
            <person name="Rosso M.N."/>
        </authorList>
    </citation>
    <scope>NUCLEOTIDE SEQUENCE [LARGE SCALE GENOMIC DNA]</scope>
    <source>
        <strain evidence="3 4">CIRM-BRFM 1785</strain>
    </source>
</reference>
<evidence type="ECO:0000256" key="2">
    <source>
        <dbReference type="SAM" id="Phobius"/>
    </source>
</evidence>
<evidence type="ECO:0000313" key="4">
    <source>
        <dbReference type="Proteomes" id="UP000814176"/>
    </source>
</evidence>
<comment type="caution">
    <text evidence="3">The sequence shown here is derived from an EMBL/GenBank/DDBJ whole genome shotgun (WGS) entry which is preliminary data.</text>
</comment>
<dbReference type="Proteomes" id="UP000814176">
    <property type="component" value="Unassembled WGS sequence"/>
</dbReference>
<dbReference type="EMBL" id="JADCUA010000006">
    <property type="protein sequence ID" value="KAH9839252.1"/>
    <property type="molecule type" value="Genomic_DNA"/>
</dbReference>
<feature type="region of interest" description="Disordered" evidence="1">
    <location>
        <begin position="22"/>
        <end position="82"/>
    </location>
</feature>
<name>A0ABQ8KLQ7_9APHY</name>
<feature type="compositionally biased region" description="Polar residues" evidence="1">
    <location>
        <begin position="43"/>
        <end position="54"/>
    </location>
</feature>
<gene>
    <name evidence="3" type="ORF">C8Q71DRAFT_504194</name>
</gene>
<dbReference type="RefSeq" id="XP_047781007.1">
    <property type="nucleotide sequence ID" value="XM_047918996.1"/>
</dbReference>
<evidence type="ECO:0000313" key="3">
    <source>
        <dbReference type="EMBL" id="KAH9839252.1"/>
    </source>
</evidence>
<evidence type="ECO:0000256" key="1">
    <source>
        <dbReference type="SAM" id="MobiDB-lite"/>
    </source>
</evidence>
<proteinExistence type="predicted"/>
<sequence length="235" mass="26336">MDPLLNNRMRIWSTFQAYLRSAPSTSSDTLSDESWSEDDRSQPDSGETDTTTPVEENAPAPQADTKPEPVDPPASDSLPEPSLPRYLVYPVYTVPTTTSPATQTGLCLPKTEEILVTSTYEQIPLETPIASSPPNDTTPRTFTVHAHPWYDAVVPPEPAAIGPKTIIIKIRVILFILGIFVYIALRVLCAAFRRVRRAWRRRHEAYEDHVAEDHGRDVGRDAGLQPMLNPHLNRW</sequence>